<sequence length="472" mass="53900">MDTLIDISDDDLVWVHSIRIDKDIVSTISSILQRPEDKLKPYIDMNDLCESVLLKWAVQRRNQEINHDDAHPCIDVNDLFKSDLLRASATEITEAVYLLVLDFIQGKGEGNNAVRISDDDKEYLRTLVRKKIKEIIENKKDKERTDGETSSRLIDVDDVYLFNIKNPVDIIFMYGDISSFYPYLYGKDSHLHRNRVTGQGVFDHTFPVFKSQSDMLHIQGEYGTNTIRILCPTVIDVINKDSVTTEEILTTITSTNLAYVHFEISHENKSLKLFDEAARLALSPKVLLKTLNGDVNNAEDKPRKKFKLAEYLKHTLVLKGNRGVIPVEDFEEFMERLEFKLKNKVRFDIPLTEIGGCKMLNYQFLFQSQNKLPEIERALYENVSDGKKGTGDLKSTATVSVLELIPCSKNTAMLQSNEIYDLIIRELDSMNFNTPGWQVISDNDGEIVISLIGGQMIKWVGNTVIHVSQQQS</sequence>
<proteinExistence type="predicted"/>
<name>A0A7W9SPX0_ARMRO</name>
<accession>A0A7W9SPX0</accession>
<dbReference type="Proteomes" id="UP000520814">
    <property type="component" value="Unassembled WGS sequence"/>
</dbReference>
<evidence type="ECO:0000313" key="2">
    <source>
        <dbReference type="Proteomes" id="UP000520814"/>
    </source>
</evidence>
<reference evidence="1 2" key="1">
    <citation type="submission" date="2020-08" db="EMBL/GenBank/DDBJ databases">
        <title>Genomic Encyclopedia of Type Strains, Phase IV (KMG-IV): sequencing the most valuable type-strain genomes for metagenomic binning, comparative biology and taxonomic classification.</title>
        <authorList>
            <person name="Goeker M."/>
        </authorList>
    </citation>
    <scope>NUCLEOTIDE SEQUENCE [LARGE SCALE GENOMIC DNA]</scope>
    <source>
        <strain evidence="1 2">DSM 23562</strain>
    </source>
</reference>
<gene>
    <name evidence="1" type="ORF">HNQ39_001764</name>
</gene>
<comment type="caution">
    <text evidence="1">The sequence shown here is derived from an EMBL/GenBank/DDBJ whole genome shotgun (WGS) entry which is preliminary data.</text>
</comment>
<dbReference type="AlphaFoldDB" id="A0A7W9SPX0"/>
<dbReference type="EMBL" id="JACHGW010000002">
    <property type="protein sequence ID" value="MBB6049973.1"/>
    <property type="molecule type" value="Genomic_DNA"/>
</dbReference>
<organism evidence="1 2">
    <name type="scientific">Armatimonas rosea</name>
    <dbReference type="NCBI Taxonomy" id="685828"/>
    <lineage>
        <taxon>Bacteria</taxon>
        <taxon>Bacillati</taxon>
        <taxon>Armatimonadota</taxon>
        <taxon>Armatimonadia</taxon>
        <taxon>Armatimonadales</taxon>
        <taxon>Armatimonadaceae</taxon>
        <taxon>Armatimonas</taxon>
    </lineage>
</organism>
<protein>
    <submittedName>
        <fullName evidence="1">Uncharacterized protein</fullName>
    </submittedName>
</protein>
<dbReference type="RefSeq" id="WP_184194056.1">
    <property type="nucleotide sequence ID" value="NZ_JACHGW010000002.1"/>
</dbReference>
<evidence type="ECO:0000313" key="1">
    <source>
        <dbReference type="EMBL" id="MBB6049973.1"/>
    </source>
</evidence>
<keyword evidence="2" id="KW-1185">Reference proteome</keyword>